<dbReference type="Proteomes" id="UP000428803">
    <property type="component" value="Chromosome"/>
</dbReference>
<organism evidence="2 3">
    <name type="scientific">Sphingorhabdus lacus</name>
    <dbReference type="NCBI Taxonomy" id="392610"/>
    <lineage>
        <taxon>Bacteria</taxon>
        <taxon>Pseudomonadati</taxon>
        <taxon>Pseudomonadota</taxon>
        <taxon>Alphaproteobacteria</taxon>
        <taxon>Sphingomonadales</taxon>
        <taxon>Sphingomonadaceae</taxon>
        <taxon>Sphingorhabdus</taxon>
    </lineage>
</organism>
<proteinExistence type="predicted"/>
<evidence type="ECO:0000256" key="1">
    <source>
        <dbReference type="SAM" id="MobiDB-lite"/>
    </source>
</evidence>
<keyword evidence="3" id="KW-1185">Reference proteome</keyword>
<evidence type="ECO:0000313" key="2">
    <source>
        <dbReference type="EMBL" id="QGY80810.1"/>
    </source>
</evidence>
<dbReference type="OrthoDB" id="9768556at2"/>
<sequence length="219" mass="24117">MTKLTRSEKSILNRQAHAAERATVAKPRGLDPLDEPVQTRVSLKPIPWNKTVLTIEERDAVSVALLGGYPRAEIAVALGVNVTTLRRLITDDKVLMDAVAARKDLEEAELCDLLTANARRGDSAAAMFLLKARHGYRDRDDANQKRDEGKKFGVMLMPAPMSFDDWSASTAAQQAQFREGDPTTSAFAPGAQELADRAQRHALRTRTILSDGMSMERCV</sequence>
<reference evidence="3" key="1">
    <citation type="submission" date="2019-01" db="EMBL/GenBank/DDBJ databases">
        <title>Sphingorhabdus lacus sp.nov., isolated from an oligotrophic freshwater lake.</title>
        <authorList>
            <person name="Park M."/>
        </authorList>
    </citation>
    <scope>NUCLEOTIDE SEQUENCE [LARGE SCALE GENOMIC DNA]</scope>
    <source>
        <strain evidence="3">IMCC1753</strain>
    </source>
</reference>
<protein>
    <submittedName>
        <fullName evidence="2">Uncharacterized protein</fullName>
    </submittedName>
</protein>
<accession>A0A6I6L420</accession>
<feature type="region of interest" description="Disordered" evidence="1">
    <location>
        <begin position="168"/>
        <end position="187"/>
    </location>
</feature>
<dbReference type="KEGG" id="slaa:EUU25_09370"/>
<gene>
    <name evidence="2" type="ORF">EUU25_09370</name>
</gene>
<dbReference type="RefSeq" id="WP_158900395.1">
    <property type="nucleotide sequence ID" value="NZ_CP035733.1"/>
</dbReference>
<dbReference type="AlphaFoldDB" id="A0A6I6L420"/>
<evidence type="ECO:0000313" key="3">
    <source>
        <dbReference type="Proteomes" id="UP000428803"/>
    </source>
</evidence>
<name>A0A6I6L420_9SPHN</name>
<dbReference type="EMBL" id="CP035733">
    <property type="protein sequence ID" value="QGY80810.1"/>
    <property type="molecule type" value="Genomic_DNA"/>
</dbReference>
<feature type="compositionally biased region" description="Polar residues" evidence="1">
    <location>
        <begin position="168"/>
        <end position="186"/>
    </location>
</feature>